<dbReference type="InParanoid" id="A0A543B2L9"/>
<dbReference type="PANTHER" id="PTHR15462">
    <property type="entry name" value="SERINE PROTEASE"/>
    <property type="match status" value="1"/>
</dbReference>
<feature type="signal peptide" evidence="2">
    <location>
        <begin position="1"/>
        <end position="28"/>
    </location>
</feature>
<dbReference type="InterPro" id="IPR050966">
    <property type="entry name" value="Glutamyl_endopeptidase"/>
</dbReference>
<feature type="chain" id="PRO_5022035355" description="V8-like Glu-specific endopeptidase" evidence="2">
    <location>
        <begin position="29"/>
        <end position="296"/>
    </location>
</feature>
<dbReference type="EMBL" id="VFOW01000001">
    <property type="protein sequence ID" value="TQL79081.1"/>
    <property type="molecule type" value="Genomic_DNA"/>
</dbReference>
<keyword evidence="4" id="KW-1185">Reference proteome</keyword>
<dbReference type="RefSeq" id="WP_142044120.1">
    <property type="nucleotide sequence ID" value="NZ_JBHTGS010000002.1"/>
</dbReference>
<dbReference type="OrthoDB" id="5121599at2"/>
<evidence type="ECO:0000256" key="2">
    <source>
        <dbReference type="SAM" id="SignalP"/>
    </source>
</evidence>
<name>A0A543B2L9_9ACTN</name>
<dbReference type="Gene3D" id="2.40.10.10">
    <property type="entry name" value="Trypsin-like serine proteases"/>
    <property type="match status" value="2"/>
</dbReference>
<evidence type="ECO:0000313" key="3">
    <source>
        <dbReference type="EMBL" id="TQL79081.1"/>
    </source>
</evidence>
<sequence>MVNRHVLALVVAALTSLTVALTPTAGFAADGAAPTVQIAYNTASTAELDAFWTPERIREAIPLDPPALTGSPAPTPSGGDPIVVPGSEPTDLATTGIAETEGRLFFERDGGTYVCSATVIAGDNKSTIATARHCGFGSGGTNYRFAPAFTNNTAPHGWWDWRVAGWVNGGDGIAHDFAFIALNTQNGRYVTDVVGSGGLAFNAGHDNYMRIVGIPAATNNFHSCEGQSYSGPSNQYLMNNCDGMSGGASGGAWLINWNGNDGGYQVGTYFGSYGDAAAGSYFGDDAHGVWNDAQHW</sequence>
<reference evidence="3 4" key="1">
    <citation type="submission" date="2019-06" db="EMBL/GenBank/DDBJ databases">
        <title>Sequencing the genomes of 1000 actinobacteria strains.</title>
        <authorList>
            <person name="Klenk H.-P."/>
        </authorList>
    </citation>
    <scope>NUCLEOTIDE SEQUENCE [LARGE SCALE GENOMIC DNA]</scope>
    <source>
        <strain evidence="3 4">DSM 45928</strain>
    </source>
</reference>
<accession>A0A543B2L9</accession>
<evidence type="ECO:0000313" key="4">
    <source>
        <dbReference type="Proteomes" id="UP000317043"/>
    </source>
</evidence>
<evidence type="ECO:0000256" key="1">
    <source>
        <dbReference type="ARBA" id="ARBA00022729"/>
    </source>
</evidence>
<evidence type="ECO:0008006" key="5">
    <source>
        <dbReference type="Google" id="ProtNLM"/>
    </source>
</evidence>
<dbReference type="InterPro" id="IPR009003">
    <property type="entry name" value="Peptidase_S1_PA"/>
</dbReference>
<dbReference type="SUPFAM" id="SSF50494">
    <property type="entry name" value="Trypsin-like serine proteases"/>
    <property type="match status" value="1"/>
</dbReference>
<dbReference type="Proteomes" id="UP000317043">
    <property type="component" value="Unassembled WGS sequence"/>
</dbReference>
<organism evidence="3 4">
    <name type="scientific">Stackebrandtia endophytica</name>
    <dbReference type="NCBI Taxonomy" id="1496996"/>
    <lineage>
        <taxon>Bacteria</taxon>
        <taxon>Bacillati</taxon>
        <taxon>Actinomycetota</taxon>
        <taxon>Actinomycetes</taxon>
        <taxon>Glycomycetales</taxon>
        <taxon>Glycomycetaceae</taxon>
        <taxon>Stackebrandtia</taxon>
    </lineage>
</organism>
<comment type="caution">
    <text evidence="3">The sequence shown here is derived from an EMBL/GenBank/DDBJ whole genome shotgun (WGS) entry which is preliminary data.</text>
</comment>
<dbReference type="AlphaFoldDB" id="A0A543B2L9"/>
<keyword evidence="1 2" id="KW-0732">Signal</keyword>
<dbReference type="InterPro" id="IPR043504">
    <property type="entry name" value="Peptidase_S1_PA_chymotrypsin"/>
</dbReference>
<proteinExistence type="predicted"/>
<protein>
    <recommendedName>
        <fullName evidence="5">V8-like Glu-specific endopeptidase</fullName>
    </recommendedName>
</protein>
<gene>
    <name evidence="3" type="ORF">FB566_4682</name>
</gene>